<comment type="caution">
    <text evidence="1">The sequence shown here is derived from an EMBL/GenBank/DDBJ whole genome shotgun (WGS) entry which is preliminary data.</text>
</comment>
<gene>
    <name evidence="1" type="ORF">GNZ13_44225</name>
</gene>
<name>A0A972SMP7_9BURK</name>
<dbReference type="EMBL" id="WOEZ01000265">
    <property type="protein sequence ID" value="NPT61363.1"/>
    <property type="molecule type" value="Genomic_DNA"/>
</dbReference>
<keyword evidence="2" id="KW-1185">Reference proteome</keyword>
<organism evidence="1 2">
    <name type="scientific">Paraburkholderia elongata</name>
    <dbReference type="NCBI Taxonomy" id="2675747"/>
    <lineage>
        <taxon>Bacteria</taxon>
        <taxon>Pseudomonadati</taxon>
        <taxon>Pseudomonadota</taxon>
        <taxon>Betaproteobacteria</taxon>
        <taxon>Burkholderiales</taxon>
        <taxon>Burkholderiaceae</taxon>
        <taxon>Paraburkholderia</taxon>
    </lineage>
</organism>
<accession>A0A972SMP7</accession>
<sequence>MTNVIIRAESRPLPESRDLAVHGLSAVQGAGVLVQAFYDPRYVVREGNRLKEWVRSL</sequence>
<evidence type="ECO:0000313" key="2">
    <source>
        <dbReference type="Proteomes" id="UP000655523"/>
    </source>
</evidence>
<proteinExistence type="predicted"/>
<protein>
    <submittedName>
        <fullName evidence="1">Uncharacterized protein</fullName>
    </submittedName>
</protein>
<dbReference type="RefSeq" id="WP_172176977.1">
    <property type="nucleotide sequence ID" value="NZ_WOEZ01000265.1"/>
</dbReference>
<evidence type="ECO:0000313" key="1">
    <source>
        <dbReference type="EMBL" id="NPT61363.1"/>
    </source>
</evidence>
<reference evidence="1 2" key="1">
    <citation type="submission" date="2019-11" db="EMBL/GenBank/DDBJ databases">
        <title>Metabolism of dissolved organic matter in forest soils.</title>
        <authorList>
            <person name="Cyle K.T."/>
            <person name="Wilhelm R.C."/>
            <person name="Martinez C.E."/>
        </authorList>
    </citation>
    <scope>NUCLEOTIDE SEQUENCE [LARGE SCALE GENOMIC DNA]</scope>
    <source>
        <strain evidence="1 2">5N</strain>
    </source>
</reference>
<dbReference type="Proteomes" id="UP000655523">
    <property type="component" value="Unassembled WGS sequence"/>
</dbReference>
<dbReference type="AlphaFoldDB" id="A0A972SMP7"/>